<dbReference type="Proteomes" id="UP001225957">
    <property type="component" value="Unassembled WGS sequence"/>
</dbReference>
<reference evidence="4 5" key="1">
    <citation type="submission" date="2023-04" db="EMBL/GenBank/DDBJ databases">
        <title>Halomonas strains isolated from rhizosphere soil.</title>
        <authorList>
            <person name="Xu L."/>
            <person name="Sun J.-Q."/>
        </authorList>
    </citation>
    <scope>NUCLEOTIDE SEQUENCE [LARGE SCALE GENOMIC DNA]</scope>
    <source>
        <strain evidence="4 5">LR5S20</strain>
    </source>
</reference>
<dbReference type="InterPro" id="IPR010126">
    <property type="entry name" value="Esterase_phb"/>
</dbReference>
<feature type="transmembrane region" description="Helical" evidence="3">
    <location>
        <begin position="191"/>
        <end position="212"/>
    </location>
</feature>
<dbReference type="SUPFAM" id="SSF53474">
    <property type="entry name" value="alpha/beta-Hydrolases"/>
    <property type="match status" value="2"/>
</dbReference>
<name>A0ABT6V1N2_9GAMM</name>
<dbReference type="Gene3D" id="3.40.50.1820">
    <property type="entry name" value="alpha/beta hydrolase"/>
    <property type="match status" value="1"/>
</dbReference>
<keyword evidence="2" id="KW-0378">Hydrolase</keyword>
<dbReference type="InterPro" id="IPR050955">
    <property type="entry name" value="Plant_Biomass_Hydrol_Est"/>
</dbReference>
<dbReference type="PANTHER" id="PTHR43037:SF1">
    <property type="entry name" value="BLL1128 PROTEIN"/>
    <property type="match status" value="1"/>
</dbReference>
<dbReference type="Pfam" id="PF10503">
    <property type="entry name" value="Esterase_PHB"/>
    <property type="match status" value="1"/>
</dbReference>
<feature type="transmembrane region" description="Helical" evidence="3">
    <location>
        <begin position="168"/>
        <end position="185"/>
    </location>
</feature>
<dbReference type="InterPro" id="IPR029058">
    <property type="entry name" value="AB_hydrolase_fold"/>
</dbReference>
<gene>
    <name evidence="4" type="ORF">QLQ83_13665</name>
</gene>
<keyword evidence="3" id="KW-1133">Transmembrane helix</keyword>
<organism evidence="4 5">
    <name type="scientific">Halomonas rhizosphaerae</name>
    <dbReference type="NCBI Taxonomy" id="3043296"/>
    <lineage>
        <taxon>Bacteria</taxon>
        <taxon>Pseudomonadati</taxon>
        <taxon>Pseudomonadota</taxon>
        <taxon>Gammaproteobacteria</taxon>
        <taxon>Oceanospirillales</taxon>
        <taxon>Halomonadaceae</taxon>
        <taxon>Halomonas</taxon>
    </lineage>
</organism>
<evidence type="ECO:0000256" key="1">
    <source>
        <dbReference type="ARBA" id="ARBA00022729"/>
    </source>
</evidence>
<evidence type="ECO:0000256" key="3">
    <source>
        <dbReference type="SAM" id="Phobius"/>
    </source>
</evidence>
<keyword evidence="1" id="KW-0732">Signal</keyword>
<proteinExistence type="predicted"/>
<evidence type="ECO:0000313" key="5">
    <source>
        <dbReference type="Proteomes" id="UP001225957"/>
    </source>
</evidence>
<evidence type="ECO:0000256" key="2">
    <source>
        <dbReference type="ARBA" id="ARBA00022801"/>
    </source>
</evidence>
<dbReference type="EMBL" id="JASCQP010000028">
    <property type="protein sequence ID" value="MDI5892139.1"/>
    <property type="molecule type" value="Genomic_DNA"/>
</dbReference>
<protein>
    <submittedName>
        <fullName evidence="4">PHB depolymerase family esterase</fullName>
    </submittedName>
</protein>
<evidence type="ECO:0000313" key="4">
    <source>
        <dbReference type="EMBL" id="MDI5892139.1"/>
    </source>
</evidence>
<sequence length="348" mass="38080">MFAYEQMSRHWLRRVTSNIVKGLPVTGNFIIRKEKVMSHLMDLSAYEFGGASNNNHLADLDEFGSNPGGLNAKIYIPADLPAGAPLVVVLHGCKQTAAKYDEGAGWSEIADQYGVALLFPEQRRLNNWLLGFNWFKPSDSNRGAGEPLSILHMVEQVVRDHGIDPERIFITGLSAGGAMTSVMLATYQEIFAGGAIIAGLPYGSAYTTLAALRRMKGRGSPTAQQLETRLRNASAHEGPWPTLSVWHGSCDHTVDASNANAILGQWRALHDLEKKPSSTHIINGYPRRVWSDVEGHELIEEYNISGMGHGTPLKTHGKKSYGSRGAFMLDVNISSTRHIADFWGLSAA</sequence>
<keyword evidence="3" id="KW-0472">Membrane</keyword>
<accession>A0ABT6V1N2</accession>
<keyword evidence="3" id="KW-0812">Transmembrane</keyword>
<dbReference type="NCBIfam" id="TIGR01840">
    <property type="entry name" value="esterase_phb"/>
    <property type="match status" value="1"/>
</dbReference>
<comment type="caution">
    <text evidence="4">The sequence shown here is derived from an EMBL/GenBank/DDBJ whole genome shotgun (WGS) entry which is preliminary data.</text>
</comment>
<keyword evidence="5" id="KW-1185">Reference proteome</keyword>
<dbReference type="PANTHER" id="PTHR43037">
    <property type="entry name" value="UNNAMED PRODUCT-RELATED"/>
    <property type="match status" value="1"/>
</dbReference>
<dbReference type="RefSeq" id="WP_282736064.1">
    <property type="nucleotide sequence ID" value="NZ_JASCQP010000028.1"/>
</dbReference>